<dbReference type="InterPro" id="IPR019587">
    <property type="entry name" value="Polyketide_cyclase/dehydratase"/>
</dbReference>
<dbReference type="Pfam" id="PF10604">
    <property type="entry name" value="Polyketide_cyc2"/>
    <property type="match status" value="1"/>
</dbReference>
<evidence type="ECO:0000313" key="1">
    <source>
        <dbReference type="EMBL" id="PZO19866.1"/>
    </source>
</evidence>
<protein>
    <submittedName>
        <fullName evidence="1">SRPBCC family protein</fullName>
    </submittedName>
</protein>
<dbReference type="InterPro" id="IPR023393">
    <property type="entry name" value="START-like_dom_sf"/>
</dbReference>
<dbReference type="CDD" id="cd07812">
    <property type="entry name" value="SRPBCC"/>
    <property type="match status" value="1"/>
</dbReference>
<sequence>MSNPNVYEQSVFISATATDVERCFTEQQLMHQWLNSALVCEPVGEWSTTQGSEFDFKLKIPVLAPTLRSTVIARSPGLIVWGFDGFFRGCDRWECQLEANGTTLLNRFEFTIPNPLVSFGFKQFAASLTKKDMESQLQRLKQVAERL</sequence>
<reference evidence="1 2" key="2">
    <citation type="submission" date="2018-06" db="EMBL/GenBank/DDBJ databases">
        <title>Metagenomic assembly of (sub)arctic Cyanobacteria and their associated microbiome from non-axenic cultures.</title>
        <authorList>
            <person name="Baurain D."/>
        </authorList>
    </citation>
    <scope>NUCLEOTIDE SEQUENCE [LARGE SCALE GENOMIC DNA]</scope>
    <source>
        <strain evidence="1">ULC129bin1</strain>
    </source>
</reference>
<organism evidence="1 2">
    <name type="scientific">Leptolyngbya foveolarum</name>
    <dbReference type="NCBI Taxonomy" id="47253"/>
    <lineage>
        <taxon>Bacteria</taxon>
        <taxon>Bacillati</taxon>
        <taxon>Cyanobacteriota</taxon>
        <taxon>Cyanophyceae</taxon>
        <taxon>Leptolyngbyales</taxon>
        <taxon>Leptolyngbyaceae</taxon>
        <taxon>Leptolyngbya group</taxon>
        <taxon>Leptolyngbya</taxon>
    </lineage>
</organism>
<dbReference type="AlphaFoldDB" id="A0A2W4UF08"/>
<comment type="caution">
    <text evidence="1">The sequence shown here is derived from an EMBL/GenBank/DDBJ whole genome shotgun (WGS) entry which is preliminary data.</text>
</comment>
<dbReference type="Gene3D" id="3.30.530.20">
    <property type="match status" value="1"/>
</dbReference>
<proteinExistence type="predicted"/>
<evidence type="ECO:0000313" key="2">
    <source>
        <dbReference type="Proteomes" id="UP000249354"/>
    </source>
</evidence>
<reference evidence="2" key="1">
    <citation type="submission" date="2018-04" db="EMBL/GenBank/DDBJ databases">
        <authorList>
            <person name="Cornet L."/>
        </authorList>
    </citation>
    <scope>NUCLEOTIDE SEQUENCE [LARGE SCALE GENOMIC DNA]</scope>
</reference>
<dbReference type="SUPFAM" id="SSF55961">
    <property type="entry name" value="Bet v1-like"/>
    <property type="match status" value="1"/>
</dbReference>
<gene>
    <name evidence="1" type="ORF">DCF25_07620</name>
</gene>
<dbReference type="Proteomes" id="UP000249354">
    <property type="component" value="Unassembled WGS sequence"/>
</dbReference>
<name>A0A2W4UF08_9CYAN</name>
<accession>A0A2W4UF08</accession>
<dbReference type="EMBL" id="QBMC01000037">
    <property type="protein sequence ID" value="PZO19866.1"/>
    <property type="molecule type" value="Genomic_DNA"/>
</dbReference>